<dbReference type="PROSITE" id="PS50949">
    <property type="entry name" value="HTH_GNTR"/>
    <property type="match status" value="1"/>
</dbReference>
<dbReference type="RefSeq" id="WP_006789470.1">
    <property type="nucleotide sequence ID" value="NZ_JH417570.1"/>
</dbReference>
<feature type="domain" description="HTH gntR-type" evidence="4">
    <location>
        <begin position="6"/>
        <end position="73"/>
    </location>
</feature>
<dbReference type="STRING" id="861450.HMPREF0080_00486"/>
<dbReference type="PANTHER" id="PTHR43537:SF24">
    <property type="entry name" value="GLUCONATE OPERON TRANSCRIPTIONAL REPRESSOR"/>
    <property type="match status" value="1"/>
</dbReference>
<dbReference type="Proteomes" id="UP000005481">
    <property type="component" value="Unassembled WGS sequence"/>
</dbReference>
<dbReference type="OrthoDB" id="9781630at2"/>
<proteinExistence type="predicted"/>
<keyword evidence="2" id="KW-0238">DNA-binding</keyword>
<evidence type="ECO:0000256" key="1">
    <source>
        <dbReference type="ARBA" id="ARBA00023015"/>
    </source>
</evidence>
<dbReference type="InterPro" id="IPR011711">
    <property type="entry name" value="GntR_C"/>
</dbReference>
<dbReference type="InterPro" id="IPR036388">
    <property type="entry name" value="WH-like_DNA-bd_sf"/>
</dbReference>
<dbReference type="PANTHER" id="PTHR43537">
    <property type="entry name" value="TRANSCRIPTIONAL REGULATOR, GNTR FAMILY"/>
    <property type="match status" value="1"/>
</dbReference>
<dbReference type="AlphaFoldDB" id="G9YFS4"/>
<accession>G9YFS4</accession>
<dbReference type="Gene3D" id="1.10.10.10">
    <property type="entry name" value="Winged helix-like DNA-binding domain superfamily/Winged helix DNA-binding domain"/>
    <property type="match status" value="1"/>
</dbReference>
<dbReference type="SMART" id="SM00895">
    <property type="entry name" value="FCD"/>
    <property type="match status" value="1"/>
</dbReference>
<evidence type="ECO:0000256" key="2">
    <source>
        <dbReference type="ARBA" id="ARBA00023125"/>
    </source>
</evidence>
<dbReference type="GO" id="GO:0003677">
    <property type="term" value="F:DNA binding"/>
    <property type="evidence" value="ECO:0007669"/>
    <property type="project" value="UniProtKB-KW"/>
</dbReference>
<evidence type="ECO:0000313" key="6">
    <source>
        <dbReference type="Proteomes" id="UP000005481"/>
    </source>
</evidence>
<reference evidence="5 6" key="1">
    <citation type="submission" date="2011-08" db="EMBL/GenBank/DDBJ databases">
        <authorList>
            <person name="Weinstock G."/>
            <person name="Sodergren E."/>
            <person name="Clifton S."/>
            <person name="Fulton L."/>
            <person name="Fulton B."/>
            <person name="Courtney L."/>
            <person name="Fronick C."/>
            <person name="Harrison M."/>
            <person name="Strong C."/>
            <person name="Farmer C."/>
            <person name="Delahaunty K."/>
            <person name="Markovic C."/>
            <person name="Hall O."/>
            <person name="Minx P."/>
            <person name="Tomlinson C."/>
            <person name="Mitreva M."/>
            <person name="Hou S."/>
            <person name="Chen J."/>
            <person name="Wollam A."/>
            <person name="Pepin K.H."/>
            <person name="Johnson M."/>
            <person name="Bhonagiri V."/>
            <person name="Zhang X."/>
            <person name="Suruliraj S."/>
            <person name="Warren W."/>
            <person name="Chinwalla A."/>
            <person name="Mardis E.R."/>
            <person name="Wilson R.K."/>
        </authorList>
    </citation>
    <scope>NUCLEOTIDE SEQUENCE [LARGE SCALE GENOMIC DNA]</scope>
    <source>
        <strain evidence="5 6">F0357</strain>
    </source>
</reference>
<dbReference type="SUPFAM" id="SSF46785">
    <property type="entry name" value="Winged helix' DNA-binding domain"/>
    <property type="match status" value="1"/>
</dbReference>
<comment type="caution">
    <text evidence="5">The sequence shown here is derived from an EMBL/GenBank/DDBJ whole genome shotgun (WGS) entry which is preliminary data.</text>
</comment>
<dbReference type="PATRIC" id="fig|861450.3.peg.465"/>
<dbReference type="InterPro" id="IPR008920">
    <property type="entry name" value="TF_FadR/GntR_C"/>
</dbReference>
<name>G9YFS4_9FIRM</name>
<dbReference type="GO" id="GO:0003700">
    <property type="term" value="F:DNA-binding transcription factor activity"/>
    <property type="evidence" value="ECO:0007669"/>
    <property type="project" value="InterPro"/>
</dbReference>
<dbReference type="Pfam" id="PF07729">
    <property type="entry name" value="FCD"/>
    <property type="match status" value="1"/>
</dbReference>
<dbReference type="SUPFAM" id="SSF48008">
    <property type="entry name" value="GntR ligand-binding domain-like"/>
    <property type="match status" value="1"/>
</dbReference>
<dbReference type="InterPro" id="IPR000524">
    <property type="entry name" value="Tscrpt_reg_HTH_GntR"/>
</dbReference>
<keyword evidence="6" id="KW-1185">Reference proteome</keyword>
<dbReference type="Gene3D" id="1.20.120.530">
    <property type="entry name" value="GntR ligand-binding domain-like"/>
    <property type="match status" value="1"/>
</dbReference>
<organism evidence="5 6">
    <name type="scientific">Anaeroglobus geminatus F0357</name>
    <dbReference type="NCBI Taxonomy" id="861450"/>
    <lineage>
        <taxon>Bacteria</taxon>
        <taxon>Bacillati</taxon>
        <taxon>Bacillota</taxon>
        <taxon>Negativicutes</taxon>
        <taxon>Veillonellales</taxon>
        <taxon>Veillonellaceae</taxon>
        <taxon>Anaeroglobus</taxon>
    </lineage>
</organism>
<evidence type="ECO:0000256" key="3">
    <source>
        <dbReference type="ARBA" id="ARBA00023163"/>
    </source>
</evidence>
<dbReference type="Pfam" id="PF00392">
    <property type="entry name" value="GntR"/>
    <property type="match status" value="1"/>
</dbReference>
<dbReference type="SMART" id="SM00345">
    <property type="entry name" value="HTH_GNTR"/>
    <property type="match status" value="1"/>
</dbReference>
<keyword evidence="3" id="KW-0804">Transcription</keyword>
<sequence length="220" mass="25421">MKEKKESLSDRAYAYILERIITFELAPNAPVVEDAICTELHISRTPVREALRRLEAEGFVTKIRNLGSFIRPYTQEDIRESCEIRKIFELYALKSCVKQVKPEEINAVRALLLELTEQSPVEAYYASDTALHNMITKYCINAKIHEILKSLDVQLEAIRKISAQTPKRLLSSCEEHLAILDMIEEMDLQKASIFLERHLENVEQSSLRAYQRLRVEKLGT</sequence>
<protein>
    <submittedName>
        <fullName evidence="5">Transcriptional regulator, GntR family</fullName>
    </submittedName>
</protein>
<evidence type="ECO:0000313" key="5">
    <source>
        <dbReference type="EMBL" id="EHM42892.1"/>
    </source>
</evidence>
<dbReference type="HOGENOM" id="CLU_017584_5_1_9"/>
<gene>
    <name evidence="5" type="ORF">HMPREF0080_00486</name>
</gene>
<dbReference type="CDD" id="cd07377">
    <property type="entry name" value="WHTH_GntR"/>
    <property type="match status" value="1"/>
</dbReference>
<evidence type="ECO:0000259" key="4">
    <source>
        <dbReference type="PROSITE" id="PS50949"/>
    </source>
</evidence>
<keyword evidence="1" id="KW-0805">Transcription regulation</keyword>
<dbReference type="eggNOG" id="COG1802">
    <property type="taxonomic scope" value="Bacteria"/>
</dbReference>
<dbReference type="EMBL" id="AGCJ01000014">
    <property type="protein sequence ID" value="EHM42892.1"/>
    <property type="molecule type" value="Genomic_DNA"/>
</dbReference>
<dbReference type="InterPro" id="IPR036390">
    <property type="entry name" value="WH_DNA-bd_sf"/>
</dbReference>